<protein>
    <submittedName>
        <fullName evidence="1">Uncharacterized protein</fullName>
    </submittedName>
</protein>
<evidence type="ECO:0000313" key="2">
    <source>
        <dbReference type="Proteomes" id="UP000438429"/>
    </source>
</evidence>
<name>A0A6A4RRI9_SCOMX</name>
<sequence length="154" mass="15805">MGGLSAGTVSGTRSERRMSVYTVAGHEPGPVCALFRVQPVSVHTVRRAESVSVYPMCRAELVSVDAVGRVEPVSVCSVSGTPAASLYAVRRTESVWGVSVHALSGAEADHGPRAASGPQGSVAYGGQSSWNLQQRAAATGPQRGHGACGTLCQV</sequence>
<proteinExistence type="predicted"/>
<reference evidence="1 2" key="1">
    <citation type="submission" date="2019-06" db="EMBL/GenBank/DDBJ databases">
        <title>Draft genomes of female and male turbot (Scophthalmus maximus).</title>
        <authorList>
            <person name="Xu H."/>
            <person name="Xu X.-W."/>
            <person name="Shao C."/>
            <person name="Chen S."/>
        </authorList>
    </citation>
    <scope>NUCLEOTIDE SEQUENCE [LARGE SCALE GENOMIC DNA]</scope>
    <source>
        <strain evidence="1">Ysfricsl-2016a</strain>
        <tissue evidence="1">Blood</tissue>
    </source>
</reference>
<dbReference type="AlphaFoldDB" id="A0A6A4RRI9"/>
<organism evidence="1 2">
    <name type="scientific">Scophthalmus maximus</name>
    <name type="common">Turbot</name>
    <name type="synonym">Psetta maxima</name>
    <dbReference type="NCBI Taxonomy" id="52904"/>
    <lineage>
        <taxon>Eukaryota</taxon>
        <taxon>Metazoa</taxon>
        <taxon>Chordata</taxon>
        <taxon>Craniata</taxon>
        <taxon>Vertebrata</taxon>
        <taxon>Euteleostomi</taxon>
        <taxon>Actinopterygii</taxon>
        <taxon>Neopterygii</taxon>
        <taxon>Teleostei</taxon>
        <taxon>Neoteleostei</taxon>
        <taxon>Acanthomorphata</taxon>
        <taxon>Carangaria</taxon>
        <taxon>Pleuronectiformes</taxon>
        <taxon>Pleuronectoidei</taxon>
        <taxon>Scophthalmidae</taxon>
        <taxon>Scophthalmus</taxon>
    </lineage>
</organism>
<evidence type="ECO:0000313" key="1">
    <source>
        <dbReference type="EMBL" id="KAF0021851.1"/>
    </source>
</evidence>
<dbReference type="Proteomes" id="UP000438429">
    <property type="component" value="Unassembled WGS sequence"/>
</dbReference>
<accession>A0A6A4RRI9</accession>
<gene>
    <name evidence="1" type="ORF">F2P81_025896</name>
</gene>
<comment type="caution">
    <text evidence="1">The sequence shown here is derived from an EMBL/GenBank/DDBJ whole genome shotgun (WGS) entry which is preliminary data.</text>
</comment>
<dbReference type="EMBL" id="VEVO01001392">
    <property type="protein sequence ID" value="KAF0021851.1"/>
    <property type="molecule type" value="Genomic_DNA"/>
</dbReference>